<dbReference type="Proteomes" id="UP000484076">
    <property type="component" value="Unassembled WGS sequence"/>
</dbReference>
<comment type="caution">
    <text evidence="2">The sequence shown here is derived from an EMBL/GenBank/DDBJ whole genome shotgun (WGS) entry which is preliminary data.</text>
</comment>
<feature type="domain" description="Suppressor of fused-like" evidence="1">
    <location>
        <begin position="61"/>
        <end position="237"/>
    </location>
</feature>
<evidence type="ECO:0000313" key="2">
    <source>
        <dbReference type="EMBL" id="NUB44380.1"/>
    </source>
</evidence>
<protein>
    <submittedName>
        <fullName evidence="2">Suppressor of fused domain protein</fullName>
    </submittedName>
</protein>
<dbReference type="RefSeq" id="WP_174539502.1">
    <property type="nucleotide sequence ID" value="NZ_WHUT02000004.1"/>
</dbReference>
<evidence type="ECO:0000313" key="3">
    <source>
        <dbReference type="Proteomes" id="UP000484076"/>
    </source>
</evidence>
<dbReference type="Pfam" id="PF05076">
    <property type="entry name" value="SUFU"/>
    <property type="match status" value="1"/>
</dbReference>
<name>A0A8X8GZY3_9RHOB</name>
<reference evidence="2" key="1">
    <citation type="submission" date="2020-05" db="EMBL/GenBank/DDBJ databases">
        <title>Fertoebacter nigrum gen. nov., sp. nov., a new member of the family Rhodobacteraceae.</title>
        <authorList>
            <person name="Szuroczki S."/>
            <person name="Abbaszade G."/>
            <person name="Buni D."/>
            <person name="Schumann P."/>
            <person name="Toth E."/>
        </authorList>
    </citation>
    <scope>NUCLEOTIDE SEQUENCE</scope>
    <source>
        <strain evidence="2">RG-N-1a</strain>
    </source>
</reference>
<dbReference type="InterPro" id="IPR020941">
    <property type="entry name" value="SUFU-like_domain"/>
</dbReference>
<gene>
    <name evidence="2" type="ORF">GEU84_008295</name>
</gene>
<keyword evidence="3" id="KW-1185">Reference proteome</keyword>
<proteinExistence type="predicted"/>
<dbReference type="EMBL" id="WHUT02000004">
    <property type="protein sequence ID" value="NUB44380.1"/>
    <property type="molecule type" value="Genomic_DNA"/>
</dbReference>
<evidence type="ECO:0000259" key="1">
    <source>
        <dbReference type="Pfam" id="PF05076"/>
    </source>
</evidence>
<organism evidence="2 3">
    <name type="scientific">Fertoeibacter niger</name>
    <dbReference type="NCBI Taxonomy" id="2656921"/>
    <lineage>
        <taxon>Bacteria</taxon>
        <taxon>Pseudomonadati</taxon>
        <taxon>Pseudomonadota</taxon>
        <taxon>Alphaproteobacteria</taxon>
        <taxon>Rhodobacterales</taxon>
        <taxon>Paracoccaceae</taxon>
        <taxon>Fertoeibacter</taxon>
    </lineage>
</organism>
<dbReference type="AlphaFoldDB" id="A0A8X8GZY3"/>
<accession>A0A8X8GZY3</accession>
<sequence>MSLGRNLLAGILSVVAAKPATAQDVPSAGGDGERLYKLVEARLTAHFGTAPHVMHEIVSDKVHLDLLPFAPRPGQDFWVISTIGMSFVEMSVPPHVENGWFWKRAELMIALPADWPVPLSSEDLAAAEDSFHPLATLKRTARYPHLAETAIAPMQTVDFGEPLGPDTRMTAVLIWWPDFLPADAATIKIGPDQVVNLYQVIPIHPDEREFAISAGSPALYDLLKSAGAVHLYDLHRKSVVSGS</sequence>